<feature type="compositionally biased region" description="Acidic residues" evidence="7">
    <location>
        <begin position="373"/>
        <end position="383"/>
    </location>
</feature>
<dbReference type="Gene3D" id="3.40.50.1440">
    <property type="entry name" value="Tubulin/FtsZ, GTPase domain"/>
    <property type="match status" value="1"/>
</dbReference>
<evidence type="ECO:0000256" key="5">
    <source>
        <dbReference type="ARBA" id="ARBA00023134"/>
    </source>
</evidence>
<evidence type="ECO:0000256" key="7">
    <source>
        <dbReference type="SAM" id="MobiDB-lite"/>
    </source>
</evidence>
<dbReference type="InterPro" id="IPR037103">
    <property type="entry name" value="Tubulin/FtsZ-like_C"/>
</dbReference>
<comment type="caution">
    <text evidence="6">Lacks conserved residue(s) required for the propagation of feature annotation.</text>
</comment>
<evidence type="ECO:0000313" key="10">
    <source>
        <dbReference type="Proteomes" id="UP000466535"/>
    </source>
</evidence>
<dbReference type="RefSeq" id="WP_159763760.1">
    <property type="nucleotide sequence ID" value="NZ_WUUT01000003.1"/>
</dbReference>
<keyword evidence="9" id="KW-0132">Cell division</keyword>
<dbReference type="Gene3D" id="3.30.1330.20">
    <property type="entry name" value="Tubulin/FtsZ, C-terminal domain"/>
    <property type="match status" value="1"/>
</dbReference>
<feature type="domain" description="Tubulin/FtsZ GTPase" evidence="8">
    <location>
        <begin position="2"/>
        <end position="207"/>
    </location>
</feature>
<keyword evidence="2 6" id="KW-0963">Cytoplasm</keyword>
<dbReference type="OrthoDB" id="269955at2157"/>
<dbReference type="GO" id="GO:0008360">
    <property type="term" value="P:regulation of cell shape"/>
    <property type="evidence" value="ECO:0007669"/>
    <property type="project" value="UniProtKB-UniRule"/>
</dbReference>
<dbReference type="PANTHER" id="PTHR30314:SF10">
    <property type="entry name" value="TUBULIN-LIKE PROTEIN CETZ"/>
    <property type="match status" value="1"/>
</dbReference>
<dbReference type="InterPro" id="IPR003008">
    <property type="entry name" value="Tubulin_FtsZ_GTPase"/>
</dbReference>
<dbReference type="InterPro" id="IPR032907">
    <property type="entry name" value="CetZ"/>
</dbReference>
<dbReference type="GO" id="GO:0032153">
    <property type="term" value="C:cell division site"/>
    <property type="evidence" value="ECO:0007669"/>
    <property type="project" value="TreeGrafter"/>
</dbReference>
<evidence type="ECO:0000256" key="3">
    <source>
        <dbReference type="ARBA" id="ARBA00022741"/>
    </source>
</evidence>
<feature type="binding site" evidence="6">
    <location>
        <position position="188"/>
    </location>
    <ligand>
        <name>GTP</name>
        <dbReference type="ChEBI" id="CHEBI:37565"/>
    </ligand>
</feature>
<dbReference type="Pfam" id="PF00091">
    <property type="entry name" value="Tubulin"/>
    <property type="match status" value="1"/>
</dbReference>
<dbReference type="InterPro" id="IPR045061">
    <property type="entry name" value="FtsZ/CetZ"/>
</dbReference>
<protein>
    <recommendedName>
        <fullName evidence="6">Tubulin-like protein CetZ</fullName>
    </recommendedName>
</protein>
<dbReference type="SUPFAM" id="SSF52490">
    <property type="entry name" value="Tubulin nucleotide-binding domain-like"/>
    <property type="match status" value="1"/>
</dbReference>
<dbReference type="GO" id="GO:0005737">
    <property type="term" value="C:cytoplasm"/>
    <property type="evidence" value="ECO:0007669"/>
    <property type="project" value="UniProtKB-SubCell"/>
</dbReference>
<keyword evidence="9" id="KW-0131">Cell cycle</keyword>
<keyword evidence="5 6" id="KW-0342">GTP-binding</keyword>
<evidence type="ECO:0000256" key="4">
    <source>
        <dbReference type="ARBA" id="ARBA00022960"/>
    </source>
</evidence>
<gene>
    <name evidence="6" type="primary">cetZ</name>
    <name evidence="9" type="ORF">GRX03_08360</name>
</gene>
<dbReference type="SMART" id="SM00864">
    <property type="entry name" value="Tubulin"/>
    <property type="match status" value="1"/>
</dbReference>
<name>A0A6B0T0P5_9EURY</name>
<reference evidence="9 10" key="1">
    <citation type="submission" date="2019-12" db="EMBL/GenBank/DDBJ databases">
        <title>Isolation and characterization of three novel carbon monoxide-oxidizing members of Halobacteria from salione crusts and soils.</title>
        <authorList>
            <person name="Myers M.R."/>
            <person name="King G.M."/>
        </authorList>
    </citation>
    <scope>NUCLEOTIDE SEQUENCE [LARGE SCALE GENOMIC DNA]</scope>
    <source>
        <strain evidence="9 10">WSH3</strain>
    </source>
</reference>
<dbReference type="EMBL" id="WUUT01000003">
    <property type="protein sequence ID" value="MXR51614.1"/>
    <property type="molecule type" value="Genomic_DNA"/>
</dbReference>
<accession>A0A6B0T0P5</accession>
<dbReference type="HAMAP" id="MF_01946">
    <property type="entry name" value="CetZ"/>
    <property type="match status" value="1"/>
</dbReference>
<dbReference type="InterPro" id="IPR036525">
    <property type="entry name" value="Tubulin/FtsZ_GTPase_sf"/>
</dbReference>
<organism evidence="9 10">
    <name type="scientific">Halovenus carboxidivorans</name>
    <dbReference type="NCBI Taxonomy" id="2692199"/>
    <lineage>
        <taxon>Archaea</taxon>
        <taxon>Methanobacteriati</taxon>
        <taxon>Methanobacteriota</taxon>
        <taxon>Stenosarchaea group</taxon>
        <taxon>Halobacteria</taxon>
        <taxon>Halobacteriales</taxon>
        <taxon>Haloarculaceae</taxon>
        <taxon>Halovenus</taxon>
    </lineage>
</organism>
<dbReference type="InterPro" id="IPR048737">
    <property type="entry name" value="CetZ_C"/>
</dbReference>
<dbReference type="AlphaFoldDB" id="A0A6B0T0P5"/>
<evidence type="ECO:0000256" key="6">
    <source>
        <dbReference type="HAMAP-Rule" id="MF_01946"/>
    </source>
</evidence>
<feature type="binding site" evidence="6">
    <location>
        <position position="170"/>
    </location>
    <ligand>
        <name>GTP</name>
        <dbReference type="ChEBI" id="CHEBI:37565"/>
    </ligand>
</feature>
<dbReference type="Proteomes" id="UP000466535">
    <property type="component" value="Unassembled WGS sequence"/>
</dbReference>
<comment type="function">
    <text evidence="6">Involved in cell shape control.</text>
</comment>
<dbReference type="PANTHER" id="PTHR30314">
    <property type="entry name" value="CELL DIVISION PROTEIN FTSZ-RELATED"/>
    <property type="match status" value="1"/>
</dbReference>
<comment type="similarity">
    <text evidence="1 6">Belongs to the CetZ family.</text>
</comment>
<keyword evidence="4 6" id="KW-0133">Cell shape</keyword>
<feature type="region of interest" description="Disordered" evidence="7">
    <location>
        <begin position="356"/>
        <end position="440"/>
    </location>
</feature>
<keyword evidence="10" id="KW-1185">Reference proteome</keyword>
<proteinExistence type="inferred from homology"/>
<dbReference type="GO" id="GO:0051301">
    <property type="term" value="P:cell division"/>
    <property type="evidence" value="ECO:0007669"/>
    <property type="project" value="UniProtKB-KW"/>
</dbReference>
<sequence length="440" mass="45687">MHVAAIGVGGAGGRIVDRLARDLGTGTDAPLTAVHAIDTDTETLASLGAVPRENRHTVGQFETGGAGTDGDRKLAADIVDEERMEIRRAVEDGIPTTVDAIVVAAGLAGGTGSAVAPALAGGFDRVYEQPVYAVSVLPSESETDDRGRENTARGLTALNDAATAQIVFDNDAWLPAEQSLEAHSDTLNAELVDRLGHLLTVSQETDGAVGERVVDTRDIMGTLDGGGLVSLGYASRSIAAWRGDSSLLDGLKRRVLGDDTDEVERGRAVQRTLSWATRGTLTFESPRSGATRGLLVFRGPPEWLRGDAISKGREWFADRTGIEQLRSGDCPVSGADTLDVLVVLAGIENAPRIEAFSLDSGSSDPNADHAGDEDAPEDSDATEGGDTAGDEQGGERDSEGSGVQSEPDDDGTATGSDAEGGSVDNPPTEVGSVTEDRDNE</sequence>
<feature type="binding site" evidence="6">
    <location>
        <position position="142"/>
    </location>
    <ligand>
        <name>GTP</name>
        <dbReference type="ChEBI" id="CHEBI:37565"/>
    </ligand>
</feature>
<dbReference type="Pfam" id="PF21011">
    <property type="entry name" value="CetZ_C"/>
    <property type="match status" value="1"/>
</dbReference>
<comment type="subcellular location">
    <subcellularLocation>
        <location evidence="6">Cytoplasm</location>
    </subcellularLocation>
</comment>
<dbReference type="GO" id="GO:0005525">
    <property type="term" value="F:GTP binding"/>
    <property type="evidence" value="ECO:0007669"/>
    <property type="project" value="UniProtKB-UniRule"/>
</dbReference>
<feature type="binding site" evidence="6">
    <location>
        <begin position="110"/>
        <end position="112"/>
    </location>
    <ligand>
        <name>GTP</name>
        <dbReference type="ChEBI" id="CHEBI:37565"/>
    </ligand>
</feature>
<evidence type="ECO:0000256" key="1">
    <source>
        <dbReference type="ARBA" id="ARBA00006877"/>
    </source>
</evidence>
<evidence type="ECO:0000256" key="2">
    <source>
        <dbReference type="ARBA" id="ARBA00022490"/>
    </source>
</evidence>
<evidence type="ECO:0000313" key="9">
    <source>
        <dbReference type="EMBL" id="MXR51614.1"/>
    </source>
</evidence>
<comment type="caution">
    <text evidence="9">The sequence shown here is derived from an EMBL/GenBank/DDBJ whole genome shotgun (WGS) entry which is preliminary data.</text>
</comment>
<keyword evidence="3 6" id="KW-0547">Nucleotide-binding</keyword>
<dbReference type="GO" id="GO:0003924">
    <property type="term" value="F:GTPase activity"/>
    <property type="evidence" value="ECO:0007669"/>
    <property type="project" value="InterPro"/>
</dbReference>
<evidence type="ECO:0000259" key="8">
    <source>
        <dbReference type="SMART" id="SM00864"/>
    </source>
</evidence>